<accession>A0A6A2WCP4</accession>
<evidence type="ECO:0000313" key="4">
    <source>
        <dbReference type="Proteomes" id="UP000436088"/>
    </source>
</evidence>
<reference evidence="3" key="1">
    <citation type="submission" date="2019-09" db="EMBL/GenBank/DDBJ databases">
        <title>Draft genome information of white flower Hibiscus syriacus.</title>
        <authorList>
            <person name="Kim Y.-M."/>
        </authorList>
    </citation>
    <scope>NUCLEOTIDE SEQUENCE [LARGE SCALE GENOMIC DNA]</scope>
    <source>
        <strain evidence="3">YM2019G1</strain>
    </source>
</reference>
<dbReference type="AlphaFoldDB" id="A0A6A2WCP4"/>
<dbReference type="EMBL" id="VEPZ02001773">
    <property type="protein sequence ID" value="KAE8655982.1"/>
    <property type="molecule type" value="Genomic_DNA"/>
</dbReference>
<feature type="compositionally biased region" description="Polar residues" evidence="2">
    <location>
        <begin position="30"/>
        <end position="53"/>
    </location>
</feature>
<evidence type="ECO:0000256" key="1">
    <source>
        <dbReference type="SAM" id="Coils"/>
    </source>
</evidence>
<protein>
    <submittedName>
        <fullName evidence="3">Uncharacterized protein</fullName>
    </submittedName>
</protein>
<comment type="caution">
    <text evidence="3">The sequence shown here is derived from an EMBL/GenBank/DDBJ whole genome shotgun (WGS) entry which is preliminary data.</text>
</comment>
<feature type="coiled-coil region" evidence="1">
    <location>
        <begin position="151"/>
        <end position="182"/>
    </location>
</feature>
<dbReference type="Proteomes" id="UP000436088">
    <property type="component" value="Unassembled WGS sequence"/>
</dbReference>
<organism evidence="3 4">
    <name type="scientific">Hibiscus syriacus</name>
    <name type="common">Rose of Sharon</name>
    <dbReference type="NCBI Taxonomy" id="106335"/>
    <lineage>
        <taxon>Eukaryota</taxon>
        <taxon>Viridiplantae</taxon>
        <taxon>Streptophyta</taxon>
        <taxon>Embryophyta</taxon>
        <taxon>Tracheophyta</taxon>
        <taxon>Spermatophyta</taxon>
        <taxon>Magnoliopsida</taxon>
        <taxon>eudicotyledons</taxon>
        <taxon>Gunneridae</taxon>
        <taxon>Pentapetalae</taxon>
        <taxon>rosids</taxon>
        <taxon>malvids</taxon>
        <taxon>Malvales</taxon>
        <taxon>Malvaceae</taxon>
        <taxon>Malvoideae</taxon>
        <taxon>Hibiscus</taxon>
    </lineage>
</organism>
<proteinExistence type="predicted"/>
<keyword evidence="4" id="KW-1185">Reference proteome</keyword>
<evidence type="ECO:0000313" key="3">
    <source>
        <dbReference type="EMBL" id="KAE8655982.1"/>
    </source>
</evidence>
<keyword evidence="1" id="KW-0175">Coiled coil</keyword>
<feature type="region of interest" description="Disordered" evidence="2">
    <location>
        <begin position="1"/>
        <end position="53"/>
    </location>
</feature>
<gene>
    <name evidence="3" type="ORF">F3Y22_tig00117012pilonHSYRG00192</name>
</gene>
<name>A0A6A2WCP4_HIBSY</name>
<sequence length="201" mass="21984">MVKNGEHKCTKMFRSQSAEDKAVPEDEASVSKSNQATSSLEGEPGSKQSFSPKSSAVIENIVMPSKELAKDADGFSSPLFTGVMTFFMGIATMMKVSRTMSKKVTDANMPPSVETKFRNQEPTAANLPPPASISPAEMMTEEMLHTAVNRAHALEQELVATKKALEDAVAQQKELLAYIEKEKKKRKKRICTSGDGRQSHC</sequence>
<evidence type="ECO:0000256" key="2">
    <source>
        <dbReference type="SAM" id="MobiDB-lite"/>
    </source>
</evidence>